<accession>A0A8J5R715</accession>
<comment type="caution">
    <text evidence="4">The sequence shown here is derived from an EMBL/GenBank/DDBJ whole genome shotgun (WGS) entry which is preliminary data.</text>
</comment>
<feature type="region of interest" description="Disordered" evidence="3">
    <location>
        <begin position="48"/>
        <end position="82"/>
    </location>
</feature>
<dbReference type="GO" id="GO:0003729">
    <property type="term" value="F:mRNA binding"/>
    <property type="evidence" value="ECO:0007669"/>
    <property type="project" value="TreeGrafter"/>
</dbReference>
<sequence length="82" mass="9418">MCYGFVEMATDDQAKRAIRNLNDTFCDGVKIFVDHELGRTMKNWKPRRLGGGFGGKKESGQLRFGGKMRPFKKPIIPHFRNN</sequence>
<keyword evidence="2" id="KW-0539">Nucleus</keyword>
<name>A0A8J5R715_9HYME</name>
<dbReference type="InterPro" id="IPR051183">
    <property type="entry name" value="U1_U11-U12_snRNP_70-35kDa"/>
</dbReference>
<reference evidence="4" key="2">
    <citation type="submission" date="2021-04" db="EMBL/GenBank/DDBJ databases">
        <title>Genome-wide patterns of bracovirus chromosomal integration into multiple host tissues during parasitism.</title>
        <authorList>
            <person name="Chebbi M.A.C."/>
        </authorList>
    </citation>
    <scope>NUCLEOTIDE SEQUENCE</scope>
    <source>
        <tissue evidence="4">Whole body</tissue>
    </source>
</reference>
<dbReference type="Proteomes" id="UP000729913">
    <property type="component" value="Unassembled WGS sequence"/>
</dbReference>
<dbReference type="EMBL" id="JAAOIC020000023">
    <property type="protein sequence ID" value="KAG8040223.1"/>
    <property type="molecule type" value="Genomic_DNA"/>
</dbReference>
<reference evidence="4" key="1">
    <citation type="submission" date="2020-03" db="EMBL/GenBank/DDBJ databases">
        <authorList>
            <person name="Chebbi M.A."/>
            <person name="Drezen J.M."/>
        </authorList>
    </citation>
    <scope>NUCLEOTIDE SEQUENCE</scope>
    <source>
        <tissue evidence="4">Whole body</tissue>
    </source>
</reference>
<dbReference type="GO" id="GO:0017069">
    <property type="term" value="F:snRNA binding"/>
    <property type="evidence" value="ECO:0007669"/>
    <property type="project" value="TreeGrafter"/>
</dbReference>
<evidence type="ECO:0000256" key="3">
    <source>
        <dbReference type="SAM" id="MobiDB-lite"/>
    </source>
</evidence>
<dbReference type="OrthoDB" id="6159137at2759"/>
<proteinExistence type="predicted"/>
<dbReference type="AlphaFoldDB" id="A0A8J5R715"/>
<dbReference type="GO" id="GO:0071011">
    <property type="term" value="C:precatalytic spliceosome"/>
    <property type="evidence" value="ECO:0007669"/>
    <property type="project" value="TreeGrafter"/>
</dbReference>
<comment type="subcellular location">
    <subcellularLocation>
        <location evidence="1">Nucleus</location>
    </subcellularLocation>
</comment>
<evidence type="ECO:0008006" key="6">
    <source>
        <dbReference type="Google" id="ProtNLM"/>
    </source>
</evidence>
<dbReference type="GO" id="GO:0000398">
    <property type="term" value="P:mRNA splicing, via spliceosome"/>
    <property type="evidence" value="ECO:0007669"/>
    <property type="project" value="TreeGrafter"/>
</dbReference>
<evidence type="ECO:0000256" key="1">
    <source>
        <dbReference type="ARBA" id="ARBA00004123"/>
    </source>
</evidence>
<gene>
    <name evidence="4" type="ORF">G9C98_000793</name>
</gene>
<evidence type="ECO:0000256" key="2">
    <source>
        <dbReference type="ARBA" id="ARBA00023242"/>
    </source>
</evidence>
<organism evidence="4 5">
    <name type="scientific">Cotesia typhae</name>
    <dbReference type="NCBI Taxonomy" id="2053667"/>
    <lineage>
        <taxon>Eukaryota</taxon>
        <taxon>Metazoa</taxon>
        <taxon>Ecdysozoa</taxon>
        <taxon>Arthropoda</taxon>
        <taxon>Hexapoda</taxon>
        <taxon>Insecta</taxon>
        <taxon>Pterygota</taxon>
        <taxon>Neoptera</taxon>
        <taxon>Endopterygota</taxon>
        <taxon>Hymenoptera</taxon>
        <taxon>Apocrita</taxon>
        <taxon>Ichneumonoidea</taxon>
        <taxon>Braconidae</taxon>
        <taxon>Microgastrinae</taxon>
        <taxon>Cotesia</taxon>
    </lineage>
</organism>
<dbReference type="PANTHER" id="PTHR13952">
    <property type="entry name" value="U1 SMALL NUCLEAR RIBONUCLEOPROTEIN 70 KD"/>
    <property type="match status" value="1"/>
</dbReference>
<evidence type="ECO:0000313" key="4">
    <source>
        <dbReference type="EMBL" id="KAG8040223.1"/>
    </source>
</evidence>
<protein>
    <recommendedName>
        <fullName evidence="6">RRM domain-containing protein</fullName>
    </recommendedName>
</protein>
<evidence type="ECO:0000313" key="5">
    <source>
        <dbReference type="Proteomes" id="UP000729913"/>
    </source>
</evidence>
<keyword evidence="5" id="KW-1185">Reference proteome</keyword>
<dbReference type="PANTHER" id="PTHR13952:SF6">
    <property type="entry name" value="U11_U12 SMALL NUCLEAR RIBONUCLEOPROTEIN 35 KDA PROTEIN"/>
    <property type="match status" value="1"/>
</dbReference>